<protein>
    <recommendedName>
        <fullName evidence="2">Transcription factor zinc-finger domain-containing protein</fullName>
    </recommendedName>
</protein>
<sequence length="136" mass="15696">MKCPVCNDVRMREVEKNGVLIDVCPDCKGVWLDRGELEKLLGEIRELRPEFDEWYESREGGQAYHQGYQQYGQPGPNLNKGYGTPPPSQQGYNPGYGNQPPQQGYDPRFHGSKYHKNHYKYKKKKSVLDVLGDLFD</sequence>
<gene>
    <name evidence="3" type="ORF">EIM92_07405</name>
</gene>
<evidence type="ECO:0000259" key="2">
    <source>
        <dbReference type="Pfam" id="PF13453"/>
    </source>
</evidence>
<dbReference type="EMBL" id="CP034248">
    <property type="protein sequence ID" value="AZK46052.1"/>
    <property type="molecule type" value="Genomic_DNA"/>
</dbReference>
<feature type="domain" description="Transcription factor zinc-finger" evidence="2">
    <location>
        <begin position="2"/>
        <end position="41"/>
    </location>
</feature>
<accession>A0A3Q8S4A7</accession>
<dbReference type="RefSeq" id="WP_125082126.1">
    <property type="nucleotide sequence ID" value="NZ_CP034248.1"/>
</dbReference>
<evidence type="ECO:0000313" key="3">
    <source>
        <dbReference type="EMBL" id="AZK46052.1"/>
    </source>
</evidence>
<dbReference type="OrthoDB" id="9814037at2"/>
<feature type="compositionally biased region" description="Low complexity" evidence="1">
    <location>
        <begin position="65"/>
        <end position="75"/>
    </location>
</feature>
<reference evidence="3 4" key="1">
    <citation type="submission" date="2018-11" db="EMBL/GenBank/DDBJ databases">
        <title>Genome sequencing of Paenibacillus lentus DSM25539(T).</title>
        <authorList>
            <person name="Kook J.-K."/>
            <person name="Park S.-N."/>
            <person name="Lim Y.K."/>
        </authorList>
    </citation>
    <scope>NUCLEOTIDE SEQUENCE [LARGE SCALE GENOMIC DNA]</scope>
    <source>
        <strain evidence="3 4">DSM 25539</strain>
    </source>
</reference>
<dbReference type="AlphaFoldDB" id="A0A3Q8S4A7"/>
<dbReference type="Pfam" id="PF13453">
    <property type="entry name" value="Zn_ribbon_TFIIB"/>
    <property type="match status" value="1"/>
</dbReference>
<feature type="region of interest" description="Disordered" evidence="1">
    <location>
        <begin position="65"/>
        <end position="111"/>
    </location>
</feature>
<evidence type="ECO:0000313" key="4">
    <source>
        <dbReference type="Proteomes" id="UP000273145"/>
    </source>
</evidence>
<evidence type="ECO:0000256" key="1">
    <source>
        <dbReference type="SAM" id="MobiDB-lite"/>
    </source>
</evidence>
<name>A0A3Q8S4A7_9BACL</name>
<dbReference type="KEGG" id="plen:EIM92_07405"/>
<proteinExistence type="predicted"/>
<dbReference type="Proteomes" id="UP000273145">
    <property type="component" value="Chromosome"/>
</dbReference>
<dbReference type="InterPro" id="IPR027392">
    <property type="entry name" value="TF_Znf"/>
</dbReference>
<keyword evidence="4" id="KW-1185">Reference proteome</keyword>
<organism evidence="3 4">
    <name type="scientific">Paenibacillus lentus</name>
    <dbReference type="NCBI Taxonomy" id="1338368"/>
    <lineage>
        <taxon>Bacteria</taxon>
        <taxon>Bacillati</taxon>
        <taxon>Bacillota</taxon>
        <taxon>Bacilli</taxon>
        <taxon>Bacillales</taxon>
        <taxon>Paenibacillaceae</taxon>
        <taxon>Paenibacillus</taxon>
    </lineage>
</organism>